<evidence type="ECO:0000256" key="1">
    <source>
        <dbReference type="ARBA" id="ARBA00038310"/>
    </source>
</evidence>
<proteinExistence type="inferred from homology"/>
<comment type="similarity">
    <text evidence="1">Belongs to the metallo-dependent hydrolases superfamily.</text>
</comment>
<dbReference type="SUPFAM" id="SSF51556">
    <property type="entry name" value="Metallo-dependent hydrolases"/>
    <property type="match status" value="1"/>
</dbReference>
<accession>A0ABW6R9R4</accession>
<feature type="domain" description="Amidohydrolase-related" evidence="2">
    <location>
        <begin position="8"/>
        <end position="284"/>
    </location>
</feature>
<comment type="caution">
    <text evidence="3">The sequence shown here is derived from an EMBL/GenBank/DDBJ whole genome shotgun (WGS) entry which is preliminary data.</text>
</comment>
<evidence type="ECO:0000259" key="2">
    <source>
        <dbReference type="Pfam" id="PF04909"/>
    </source>
</evidence>
<dbReference type="PANTHER" id="PTHR43569">
    <property type="entry name" value="AMIDOHYDROLASE"/>
    <property type="match status" value="1"/>
</dbReference>
<reference evidence="3 4" key="1">
    <citation type="submission" date="2024-10" db="EMBL/GenBank/DDBJ databases">
        <title>The Natural Products Discovery Center: Release of the First 8490 Sequenced Strains for Exploring Actinobacteria Biosynthetic Diversity.</title>
        <authorList>
            <person name="Kalkreuter E."/>
            <person name="Kautsar S.A."/>
            <person name="Yang D."/>
            <person name="Bader C.D."/>
            <person name="Teijaro C.N."/>
            <person name="Fluegel L."/>
            <person name="Davis C.M."/>
            <person name="Simpson J.R."/>
            <person name="Lauterbach L."/>
            <person name="Steele A.D."/>
            <person name="Gui C."/>
            <person name="Meng S."/>
            <person name="Li G."/>
            <person name="Viehrig K."/>
            <person name="Ye F."/>
            <person name="Su P."/>
            <person name="Kiefer A.F."/>
            <person name="Nichols A."/>
            <person name="Cepeda A.J."/>
            <person name="Yan W."/>
            <person name="Fan B."/>
            <person name="Jiang Y."/>
            <person name="Adhikari A."/>
            <person name="Zheng C.-J."/>
            <person name="Schuster L."/>
            <person name="Cowan T.M."/>
            <person name="Smanski M.J."/>
            <person name="Chevrette M.G."/>
            <person name="De Carvalho L.P.S."/>
            <person name="Shen B."/>
        </authorList>
    </citation>
    <scope>NUCLEOTIDE SEQUENCE [LARGE SCALE GENOMIC DNA]</scope>
    <source>
        <strain evidence="3 4">NPDC003029</strain>
    </source>
</reference>
<dbReference type="RefSeq" id="WP_355715819.1">
    <property type="nucleotide sequence ID" value="NZ_JBEXNP010000004.1"/>
</dbReference>
<organism evidence="3 4">
    <name type="scientific">Streptomyces flavidovirens</name>
    <dbReference type="NCBI Taxonomy" id="67298"/>
    <lineage>
        <taxon>Bacteria</taxon>
        <taxon>Bacillati</taxon>
        <taxon>Actinomycetota</taxon>
        <taxon>Actinomycetes</taxon>
        <taxon>Kitasatosporales</taxon>
        <taxon>Streptomycetaceae</taxon>
        <taxon>Streptomyces</taxon>
    </lineage>
</organism>
<dbReference type="Pfam" id="PF04909">
    <property type="entry name" value="Amidohydro_2"/>
    <property type="match status" value="1"/>
</dbReference>
<evidence type="ECO:0000313" key="3">
    <source>
        <dbReference type="EMBL" id="MFF3337761.1"/>
    </source>
</evidence>
<keyword evidence="4" id="KW-1185">Reference proteome</keyword>
<dbReference type="InterPro" id="IPR052350">
    <property type="entry name" value="Metallo-dep_Lactonases"/>
</dbReference>
<name>A0ABW6R9R4_9ACTN</name>
<protein>
    <submittedName>
        <fullName evidence="3">Amidohydrolase family protein</fullName>
    </submittedName>
</protein>
<dbReference type="Proteomes" id="UP001601976">
    <property type="component" value="Unassembled WGS sequence"/>
</dbReference>
<evidence type="ECO:0000313" key="4">
    <source>
        <dbReference type="Proteomes" id="UP001601976"/>
    </source>
</evidence>
<dbReference type="Gene3D" id="3.20.20.140">
    <property type="entry name" value="Metal-dependent hydrolases"/>
    <property type="match status" value="1"/>
</dbReference>
<dbReference type="EMBL" id="JBIAPK010000001">
    <property type="protein sequence ID" value="MFF3337761.1"/>
    <property type="molecule type" value="Genomic_DNA"/>
</dbReference>
<sequence>MTAVRRLVDAHHHVWDLSVREQDWITGPELAPIRRDFLIDDLVPEAAASGVDATVLVQTVTVPEETPEFLALAAASDLIAGVVGWTDLTAPGVADALAGLRELPGGDRLVGIRHQVQGEPDPEWLLRPDVRRGLAAVARAGLAYDLVVRPGQLPAAAKAAAAHPGLTFVLDHLGKPAVAAGEPEPWASDVRRLAALPNTVCKLSGLVTEADWATWTVADLRPYSDTALDAFGPSRLMFGSDWPVCGLASSYAGVLAAARELMAGLGEAERADVFAGTADRTYGLRG</sequence>
<dbReference type="InterPro" id="IPR006680">
    <property type="entry name" value="Amidohydro-rel"/>
</dbReference>
<dbReference type="InterPro" id="IPR032466">
    <property type="entry name" value="Metal_Hydrolase"/>
</dbReference>
<gene>
    <name evidence="3" type="ORF">ACFYWW_03340</name>
</gene>
<dbReference type="PANTHER" id="PTHR43569:SF2">
    <property type="entry name" value="AMIDOHYDROLASE-RELATED DOMAIN-CONTAINING PROTEIN"/>
    <property type="match status" value="1"/>
</dbReference>